<dbReference type="EMBL" id="CSAE01000096">
    <property type="protein sequence ID" value="COV35480.1"/>
    <property type="molecule type" value="Genomic_DNA"/>
</dbReference>
<sequence length="30" mass="3092">MNTVGTAIPGKCSVRTPAQLDRFDDAGTVA</sequence>
<proteinExistence type="predicted"/>
<evidence type="ECO:0000313" key="1">
    <source>
        <dbReference type="EMBL" id="COV35480.1"/>
    </source>
</evidence>
<accession>A0A0U0QTB6</accession>
<organism evidence="1 2">
    <name type="scientific">Mycobacterium tuberculosis</name>
    <dbReference type="NCBI Taxonomy" id="1773"/>
    <lineage>
        <taxon>Bacteria</taxon>
        <taxon>Bacillati</taxon>
        <taxon>Actinomycetota</taxon>
        <taxon>Actinomycetes</taxon>
        <taxon>Mycobacteriales</taxon>
        <taxon>Mycobacteriaceae</taxon>
        <taxon>Mycobacterium</taxon>
        <taxon>Mycobacterium tuberculosis complex</taxon>
    </lineage>
</organism>
<protein>
    <submittedName>
        <fullName evidence="1">Uncharacterized protein</fullName>
    </submittedName>
</protein>
<gene>
    <name evidence="1" type="ORF">ERS007703_01208</name>
</gene>
<dbReference type="AlphaFoldDB" id="A0A0U0QTB6"/>
<name>A0A0U0QTB6_MYCTX</name>
<dbReference type="Proteomes" id="UP000038802">
    <property type="component" value="Unassembled WGS sequence"/>
</dbReference>
<reference evidence="2" key="1">
    <citation type="submission" date="2015-03" db="EMBL/GenBank/DDBJ databases">
        <authorList>
            <consortium name="Pathogen Informatics"/>
        </authorList>
    </citation>
    <scope>NUCLEOTIDE SEQUENCE [LARGE SCALE GENOMIC DNA]</scope>
    <source>
        <strain evidence="2">K00500041</strain>
    </source>
</reference>
<evidence type="ECO:0000313" key="2">
    <source>
        <dbReference type="Proteomes" id="UP000038802"/>
    </source>
</evidence>